<gene>
    <name evidence="2" type="ORF">K435DRAFT_612509</name>
</gene>
<protein>
    <recommendedName>
        <fullName evidence="1">Thioester reductase (TE) domain-containing protein</fullName>
    </recommendedName>
</protein>
<dbReference type="AlphaFoldDB" id="A0A4S8M0W3"/>
<organism evidence="2 3">
    <name type="scientific">Dendrothele bispora (strain CBS 962.96)</name>
    <dbReference type="NCBI Taxonomy" id="1314807"/>
    <lineage>
        <taxon>Eukaryota</taxon>
        <taxon>Fungi</taxon>
        <taxon>Dikarya</taxon>
        <taxon>Basidiomycota</taxon>
        <taxon>Agaricomycotina</taxon>
        <taxon>Agaricomycetes</taxon>
        <taxon>Agaricomycetidae</taxon>
        <taxon>Agaricales</taxon>
        <taxon>Agaricales incertae sedis</taxon>
        <taxon>Dendrothele</taxon>
    </lineage>
</organism>
<feature type="non-terminal residue" evidence="2">
    <location>
        <position position="133"/>
    </location>
</feature>
<sequence>LNFSMTLTSYESQVKGVRNLVDLALTSRLPTEIRPQLVFTSSVATVSGWASKKELVPERELDPEFALGTGYGESKWVAEQVLIYAASFNGLKTSILRIGQLSGSRNNGSWNVTDWLPRIVQSGPMLQMLPTFP</sequence>
<evidence type="ECO:0000313" key="3">
    <source>
        <dbReference type="Proteomes" id="UP000297245"/>
    </source>
</evidence>
<dbReference type="Proteomes" id="UP000297245">
    <property type="component" value="Unassembled WGS sequence"/>
</dbReference>
<reference evidence="2 3" key="1">
    <citation type="journal article" date="2019" name="Nat. Ecol. Evol.">
        <title>Megaphylogeny resolves global patterns of mushroom evolution.</title>
        <authorList>
            <person name="Varga T."/>
            <person name="Krizsan K."/>
            <person name="Foldi C."/>
            <person name="Dima B."/>
            <person name="Sanchez-Garcia M."/>
            <person name="Sanchez-Ramirez S."/>
            <person name="Szollosi G.J."/>
            <person name="Szarkandi J.G."/>
            <person name="Papp V."/>
            <person name="Albert L."/>
            <person name="Andreopoulos W."/>
            <person name="Angelini C."/>
            <person name="Antonin V."/>
            <person name="Barry K.W."/>
            <person name="Bougher N.L."/>
            <person name="Buchanan P."/>
            <person name="Buyck B."/>
            <person name="Bense V."/>
            <person name="Catcheside P."/>
            <person name="Chovatia M."/>
            <person name="Cooper J."/>
            <person name="Damon W."/>
            <person name="Desjardin D."/>
            <person name="Finy P."/>
            <person name="Geml J."/>
            <person name="Haridas S."/>
            <person name="Hughes K."/>
            <person name="Justo A."/>
            <person name="Karasinski D."/>
            <person name="Kautmanova I."/>
            <person name="Kiss B."/>
            <person name="Kocsube S."/>
            <person name="Kotiranta H."/>
            <person name="LaButti K.M."/>
            <person name="Lechner B.E."/>
            <person name="Liimatainen K."/>
            <person name="Lipzen A."/>
            <person name="Lukacs Z."/>
            <person name="Mihaltcheva S."/>
            <person name="Morgado L.N."/>
            <person name="Niskanen T."/>
            <person name="Noordeloos M.E."/>
            <person name="Ohm R.A."/>
            <person name="Ortiz-Santana B."/>
            <person name="Ovrebo C."/>
            <person name="Racz N."/>
            <person name="Riley R."/>
            <person name="Savchenko A."/>
            <person name="Shiryaev A."/>
            <person name="Soop K."/>
            <person name="Spirin V."/>
            <person name="Szebenyi C."/>
            <person name="Tomsovsky M."/>
            <person name="Tulloss R.E."/>
            <person name="Uehling J."/>
            <person name="Grigoriev I.V."/>
            <person name="Vagvolgyi C."/>
            <person name="Papp T."/>
            <person name="Martin F.M."/>
            <person name="Miettinen O."/>
            <person name="Hibbett D.S."/>
            <person name="Nagy L.G."/>
        </authorList>
    </citation>
    <scope>NUCLEOTIDE SEQUENCE [LARGE SCALE GENOMIC DNA]</scope>
    <source>
        <strain evidence="2 3">CBS 962.96</strain>
    </source>
</reference>
<accession>A0A4S8M0W3</accession>
<dbReference type="EMBL" id="ML179199">
    <property type="protein sequence ID" value="THU95441.1"/>
    <property type="molecule type" value="Genomic_DNA"/>
</dbReference>
<dbReference type="SUPFAM" id="SSF51735">
    <property type="entry name" value="NAD(P)-binding Rossmann-fold domains"/>
    <property type="match status" value="1"/>
</dbReference>
<dbReference type="Pfam" id="PF07993">
    <property type="entry name" value="NAD_binding_4"/>
    <property type="match status" value="1"/>
</dbReference>
<dbReference type="OrthoDB" id="429813at2759"/>
<feature type="non-terminal residue" evidence="2">
    <location>
        <position position="1"/>
    </location>
</feature>
<feature type="domain" description="Thioester reductase (TE)" evidence="1">
    <location>
        <begin position="11"/>
        <end position="131"/>
    </location>
</feature>
<evidence type="ECO:0000313" key="2">
    <source>
        <dbReference type="EMBL" id="THU95441.1"/>
    </source>
</evidence>
<proteinExistence type="predicted"/>
<dbReference type="InterPro" id="IPR013120">
    <property type="entry name" value="FAR_NAD-bd"/>
</dbReference>
<evidence type="ECO:0000259" key="1">
    <source>
        <dbReference type="Pfam" id="PF07993"/>
    </source>
</evidence>
<dbReference type="Gene3D" id="3.40.50.720">
    <property type="entry name" value="NAD(P)-binding Rossmann-like Domain"/>
    <property type="match status" value="1"/>
</dbReference>
<name>A0A4S8M0W3_DENBC</name>
<keyword evidence="3" id="KW-1185">Reference proteome</keyword>
<dbReference type="InterPro" id="IPR036291">
    <property type="entry name" value="NAD(P)-bd_dom_sf"/>
</dbReference>